<evidence type="ECO:0000256" key="1">
    <source>
        <dbReference type="SAM" id="Phobius"/>
    </source>
</evidence>
<feature type="transmembrane region" description="Helical" evidence="1">
    <location>
        <begin position="37"/>
        <end position="56"/>
    </location>
</feature>
<protein>
    <submittedName>
        <fullName evidence="2">Predicted membrane protein</fullName>
    </submittedName>
</protein>
<proteinExistence type="predicted"/>
<feature type="transmembrane region" description="Helical" evidence="1">
    <location>
        <begin position="6"/>
        <end position="25"/>
    </location>
</feature>
<dbReference type="OrthoDB" id="5653727at2"/>
<feature type="transmembrane region" description="Helical" evidence="1">
    <location>
        <begin position="62"/>
        <end position="81"/>
    </location>
</feature>
<evidence type="ECO:0000313" key="3">
    <source>
        <dbReference type="Proteomes" id="UP000243924"/>
    </source>
</evidence>
<keyword evidence="1" id="KW-0812">Transmembrane</keyword>
<gene>
    <name evidence="2" type="ORF">SAMN05216210_1382</name>
</gene>
<accession>A0A1H2F918</accession>
<keyword evidence="1" id="KW-1133">Transmembrane helix</keyword>
<organism evidence="2 3">
    <name type="scientific">Halopseudomonas salegens</name>
    <dbReference type="NCBI Taxonomy" id="1434072"/>
    <lineage>
        <taxon>Bacteria</taxon>
        <taxon>Pseudomonadati</taxon>
        <taxon>Pseudomonadota</taxon>
        <taxon>Gammaproteobacteria</taxon>
        <taxon>Pseudomonadales</taxon>
        <taxon>Pseudomonadaceae</taxon>
        <taxon>Halopseudomonas</taxon>
    </lineage>
</organism>
<feature type="transmembrane region" description="Helical" evidence="1">
    <location>
        <begin position="122"/>
        <end position="140"/>
    </location>
</feature>
<feature type="transmembrane region" description="Helical" evidence="1">
    <location>
        <begin position="161"/>
        <end position="180"/>
    </location>
</feature>
<feature type="transmembrane region" description="Helical" evidence="1">
    <location>
        <begin position="93"/>
        <end position="116"/>
    </location>
</feature>
<dbReference type="EMBL" id="LT629787">
    <property type="protein sequence ID" value="SDU03834.1"/>
    <property type="molecule type" value="Genomic_DNA"/>
</dbReference>
<keyword evidence="1" id="KW-0472">Membrane</keyword>
<dbReference type="RefSeq" id="WP_092385427.1">
    <property type="nucleotide sequence ID" value="NZ_LT629787.1"/>
</dbReference>
<keyword evidence="3" id="KW-1185">Reference proteome</keyword>
<sequence length="216" mass="23426">MTLLVLSLHITAGFVALAMAGLALASPKGKTWHRRSGSLYVAAMFTVSLSTLWLVVVRPNPFLLAVGVFSFFLVFTGWRAARIRDGRPRWIDHLVGSLMAGAGLTMLITAVVGFIHNGGAQPWILLVFGSIGLSLALSDWRDWRQGPIVGKQRIARHLGRMLAGTIATLTAALVVNATWLPDLVTWLAPTVLITPVIVWWNARVLNGGTEQQAKKA</sequence>
<dbReference type="AlphaFoldDB" id="A0A1H2F918"/>
<reference evidence="3" key="1">
    <citation type="submission" date="2016-10" db="EMBL/GenBank/DDBJ databases">
        <authorList>
            <person name="Varghese N."/>
            <person name="Submissions S."/>
        </authorList>
    </citation>
    <scope>NUCLEOTIDE SEQUENCE [LARGE SCALE GENOMIC DNA]</scope>
    <source>
        <strain evidence="3">CECT 8338</strain>
    </source>
</reference>
<evidence type="ECO:0000313" key="2">
    <source>
        <dbReference type="EMBL" id="SDU03834.1"/>
    </source>
</evidence>
<feature type="transmembrane region" description="Helical" evidence="1">
    <location>
        <begin position="186"/>
        <end position="205"/>
    </location>
</feature>
<name>A0A1H2F918_9GAMM</name>
<dbReference type="STRING" id="1434072.SAMN05216210_1382"/>
<dbReference type="Proteomes" id="UP000243924">
    <property type="component" value="Chromosome I"/>
</dbReference>